<dbReference type="Proteomes" id="UP000220214">
    <property type="component" value="Chromosome 11"/>
</dbReference>
<dbReference type="EMBL" id="LT608147">
    <property type="protein sequence ID" value="SCM23507.1"/>
    <property type="molecule type" value="Genomic_DNA"/>
</dbReference>
<evidence type="ECO:0000313" key="8">
    <source>
        <dbReference type="EMBL" id="SCO60891.1"/>
    </source>
</evidence>
<reference evidence="5 10" key="1">
    <citation type="submission" date="2016-02" db="EMBL/GenBank/DDBJ databases">
        <authorList>
            <consortium name="Pathogen Informatics"/>
        </authorList>
    </citation>
    <scope>NUCLEOTIDE SEQUENCE [LARGE SCALE GENOMIC DNA]</scope>
    <source>
        <strain evidence="5 10">K173</strain>
        <strain evidence="6 14">NK65 ny</strain>
        <strain evidence="7 13">NK65e</strain>
        <strain evidence="9 11">SP11 Antwerpcl1</strain>
        <strain evidence="8 12">SP11 RLL</strain>
    </source>
</reference>
<gene>
    <name evidence="5" type="primary">CEP120</name>
    <name evidence="5" type="ORF">PBK173_000270000</name>
    <name evidence="7" type="ORF">PBNK65E_000262100</name>
    <name evidence="6" type="ORF">PBNK65NY_000261300</name>
    <name evidence="9" type="ORF">PBSP11A_000261300</name>
    <name evidence="8" type="ORF">PBSP11RLL_000261500</name>
</gene>
<feature type="compositionally biased region" description="Basic and acidic residues" evidence="3">
    <location>
        <begin position="431"/>
        <end position="446"/>
    </location>
</feature>
<feature type="compositionally biased region" description="Polar residues" evidence="3">
    <location>
        <begin position="414"/>
        <end position="430"/>
    </location>
</feature>
<accession>A0A0Y9XKJ1</accession>
<feature type="domain" description="C3H1-type" evidence="4">
    <location>
        <begin position="161"/>
        <end position="184"/>
    </location>
</feature>
<evidence type="ECO:0000256" key="2">
    <source>
        <dbReference type="SAM" id="Coils"/>
    </source>
</evidence>
<evidence type="ECO:0000313" key="14">
    <source>
        <dbReference type="Proteomes" id="UP000516480"/>
    </source>
</evidence>
<evidence type="ECO:0000313" key="11">
    <source>
        <dbReference type="Proteomes" id="UP000219860"/>
    </source>
</evidence>
<evidence type="ECO:0000313" key="7">
    <source>
        <dbReference type="EMBL" id="SCN26625.1"/>
    </source>
</evidence>
<dbReference type="EMBL" id="LT160031">
    <property type="protein sequence ID" value="CXI59884.1"/>
    <property type="molecule type" value="Genomic_DNA"/>
</dbReference>
<feature type="region of interest" description="Disordered" evidence="3">
    <location>
        <begin position="414"/>
        <end position="446"/>
    </location>
</feature>
<feature type="zinc finger region" description="C3H1-type" evidence="1">
    <location>
        <begin position="161"/>
        <end position="184"/>
    </location>
</feature>
<dbReference type="VEuPathDB" id="PlasmoDB:PBANKA_1104300"/>
<evidence type="ECO:0000313" key="6">
    <source>
        <dbReference type="EMBL" id="SCM23507.1"/>
    </source>
</evidence>
<dbReference type="OMA" id="FINEERC"/>
<dbReference type="EMBL" id="LT608275">
    <property type="protein sequence ID" value="SCO60891.1"/>
    <property type="molecule type" value="Genomic_DNA"/>
</dbReference>
<evidence type="ECO:0000313" key="10">
    <source>
        <dbReference type="Proteomes" id="UP000069549"/>
    </source>
</evidence>
<dbReference type="EMBL" id="LT614637">
    <property type="protein sequence ID" value="SCN26625.1"/>
    <property type="molecule type" value="Genomic_DNA"/>
</dbReference>
<protein>
    <submittedName>
        <fullName evidence="5">Centrosomal protein CEP120, putative</fullName>
    </submittedName>
</protein>
<evidence type="ECO:0000256" key="3">
    <source>
        <dbReference type="SAM" id="MobiDB-lite"/>
    </source>
</evidence>
<keyword evidence="1" id="KW-0862">Zinc</keyword>
<keyword evidence="1" id="KW-0479">Metal-binding</keyword>
<evidence type="ECO:0000313" key="13">
    <source>
        <dbReference type="Proteomes" id="UP000220214"/>
    </source>
</evidence>
<feature type="coiled-coil region" evidence="2">
    <location>
        <begin position="245"/>
        <end position="272"/>
    </location>
</feature>
<organism evidence="5 10">
    <name type="scientific">Plasmodium berghei</name>
    <dbReference type="NCBI Taxonomy" id="5821"/>
    <lineage>
        <taxon>Eukaryota</taxon>
        <taxon>Sar</taxon>
        <taxon>Alveolata</taxon>
        <taxon>Apicomplexa</taxon>
        <taxon>Aconoidasida</taxon>
        <taxon>Haemosporida</taxon>
        <taxon>Plasmodiidae</taxon>
        <taxon>Plasmodium</taxon>
        <taxon>Plasmodium (Vinckeia)</taxon>
    </lineage>
</organism>
<proteinExistence type="predicted"/>
<dbReference type="Proteomes" id="UP000219974">
    <property type="component" value="Chromosome 11"/>
</dbReference>
<dbReference type="GO" id="GO:0008270">
    <property type="term" value="F:zinc ion binding"/>
    <property type="evidence" value="ECO:0007669"/>
    <property type="project" value="UniProtKB-KW"/>
</dbReference>
<keyword evidence="2" id="KW-0175">Coiled coil</keyword>
<dbReference type="OrthoDB" id="348671at2759"/>
<keyword evidence="1" id="KW-0863">Zinc-finger</keyword>
<evidence type="ECO:0000313" key="12">
    <source>
        <dbReference type="Proteomes" id="UP000219974"/>
    </source>
</evidence>
<sequence>MDYKLQVGGQLEIDSTYGQGNELNEEVDINQNNQVHLQNENHDDSSDLKKICELKEFFQLGENRKKVIKCFNNLYCTKGDNLTNSLIEIFSIDINSDTILYILQKYMHMHGLCIPCYKFTNDKNSCEYNIKCKWCHHYSHLNRSSGLYPNKILHAKNKCYACTHFIKGRLCLSQSECKFCHSFDHLPIHLKTKYYNILNTLYKKKMNTNIINKNILKKMKKSMIKENTYHPTFYVLDKDLMNIFYENEKNSKNNEENNQNNYKQNLKEELTNTIPENNIIYDQNNKKKKITIQHTCNECNQNKKPCLNYFLSLKDCQNNCNDCHDDIHKNKFSNLYFLTYMHNNNICNVCPFINEERCNCDQTTTYCHDTDHISFDIKFKNSINVSSQYLQTQFLYKKEKEVTEIANEQDGYVSNANDASLVESDNTSNIDAHDDNNTLEKEEPKT</sequence>
<dbReference type="InterPro" id="IPR000571">
    <property type="entry name" value="Znf_CCCH"/>
</dbReference>
<evidence type="ECO:0000313" key="9">
    <source>
        <dbReference type="EMBL" id="SCO62906.1"/>
    </source>
</evidence>
<dbReference type="Proteomes" id="UP000069549">
    <property type="component" value="Chromosome 11"/>
</dbReference>
<dbReference type="PROSITE" id="PS50103">
    <property type="entry name" value="ZF_C3H1"/>
    <property type="match status" value="1"/>
</dbReference>
<evidence type="ECO:0000256" key="1">
    <source>
        <dbReference type="PROSITE-ProRule" id="PRU00723"/>
    </source>
</evidence>
<dbReference type="Proteomes" id="UP000219860">
    <property type="component" value="Chromosome 11"/>
</dbReference>
<evidence type="ECO:0000259" key="4">
    <source>
        <dbReference type="PROSITE" id="PS50103"/>
    </source>
</evidence>
<evidence type="ECO:0000313" key="5">
    <source>
        <dbReference type="EMBL" id="CXI59884.1"/>
    </source>
</evidence>
<dbReference type="AlphaFoldDB" id="A0A0Y9XKJ1"/>
<dbReference type="Proteomes" id="UP000516480">
    <property type="component" value="Chromosome 11"/>
</dbReference>
<dbReference type="EMBL" id="LT608259">
    <property type="protein sequence ID" value="SCO62906.1"/>
    <property type="molecule type" value="Genomic_DNA"/>
</dbReference>
<name>A0A0Y9XKJ1_PLABE</name>